<dbReference type="Gene3D" id="1.10.150.240">
    <property type="entry name" value="Putative phosphatase, domain 2"/>
    <property type="match status" value="1"/>
</dbReference>
<organism evidence="1 2">
    <name type="scientific">Acanthoscelides obtectus</name>
    <name type="common">Bean weevil</name>
    <name type="synonym">Bruchus obtectus</name>
    <dbReference type="NCBI Taxonomy" id="200917"/>
    <lineage>
        <taxon>Eukaryota</taxon>
        <taxon>Metazoa</taxon>
        <taxon>Ecdysozoa</taxon>
        <taxon>Arthropoda</taxon>
        <taxon>Hexapoda</taxon>
        <taxon>Insecta</taxon>
        <taxon>Pterygota</taxon>
        <taxon>Neoptera</taxon>
        <taxon>Endopterygota</taxon>
        <taxon>Coleoptera</taxon>
        <taxon>Polyphaga</taxon>
        <taxon>Cucujiformia</taxon>
        <taxon>Chrysomeloidea</taxon>
        <taxon>Chrysomelidae</taxon>
        <taxon>Bruchinae</taxon>
        <taxon>Bruchini</taxon>
        <taxon>Acanthoscelides</taxon>
    </lineage>
</organism>
<dbReference type="InterPro" id="IPR023214">
    <property type="entry name" value="HAD_sf"/>
</dbReference>
<dbReference type="OrthoDB" id="40579at2759"/>
<dbReference type="PANTHER" id="PTHR18901:SF38">
    <property type="entry name" value="PSEUDOURIDINE-5'-PHOSPHATASE"/>
    <property type="match status" value="1"/>
</dbReference>
<keyword evidence="2" id="KW-1185">Reference proteome</keyword>
<dbReference type="InterPro" id="IPR036412">
    <property type="entry name" value="HAD-like_sf"/>
</dbReference>
<evidence type="ECO:0000313" key="1">
    <source>
        <dbReference type="EMBL" id="CAH1985911.1"/>
    </source>
</evidence>
<dbReference type="InterPro" id="IPR041492">
    <property type="entry name" value="HAD_2"/>
</dbReference>
<dbReference type="GO" id="GO:0016791">
    <property type="term" value="F:phosphatase activity"/>
    <property type="evidence" value="ECO:0007669"/>
    <property type="project" value="TreeGrafter"/>
</dbReference>
<gene>
    <name evidence="1" type="ORF">ACAOBT_LOCUS16945</name>
</gene>
<comment type="caution">
    <text evidence="1">The sequence shown here is derived from an EMBL/GenBank/DDBJ whole genome shotgun (WGS) entry which is preliminary data.</text>
</comment>
<dbReference type="SUPFAM" id="SSF56784">
    <property type="entry name" value="HAD-like"/>
    <property type="match status" value="1"/>
</dbReference>
<accession>A0A9P0L3W7</accession>
<sequence>MAKVIGTPERESSRIAVTEMQLPMSVDDFQKKFNKESHEQFHNLPLISGVDKLINHFKYIRIPMAVATSSHRESYELKAKPHNELFKAFSHVVCGGDDPEVKRGKPHPDIFLMCASSAWCSRILQMV</sequence>
<dbReference type="AlphaFoldDB" id="A0A9P0L3W7"/>
<dbReference type="Proteomes" id="UP001152888">
    <property type="component" value="Unassembled WGS sequence"/>
</dbReference>
<dbReference type="PANTHER" id="PTHR18901">
    <property type="entry name" value="2-DEOXYGLUCOSE-6-PHOSPHATE PHOSPHATASE 2"/>
    <property type="match status" value="1"/>
</dbReference>
<evidence type="ECO:0000313" key="2">
    <source>
        <dbReference type="Proteomes" id="UP001152888"/>
    </source>
</evidence>
<reference evidence="1" key="1">
    <citation type="submission" date="2022-03" db="EMBL/GenBank/DDBJ databases">
        <authorList>
            <person name="Sayadi A."/>
        </authorList>
    </citation>
    <scope>NUCLEOTIDE SEQUENCE</scope>
</reference>
<dbReference type="EMBL" id="CAKOFQ010006988">
    <property type="protein sequence ID" value="CAH1985911.1"/>
    <property type="molecule type" value="Genomic_DNA"/>
</dbReference>
<protein>
    <submittedName>
        <fullName evidence="1">Uncharacterized protein</fullName>
    </submittedName>
</protein>
<name>A0A9P0L3W7_ACAOB</name>
<proteinExistence type="predicted"/>
<dbReference type="Gene3D" id="3.40.50.1000">
    <property type="entry name" value="HAD superfamily/HAD-like"/>
    <property type="match status" value="1"/>
</dbReference>
<dbReference type="Pfam" id="PF13419">
    <property type="entry name" value="HAD_2"/>
    <property type="match status" value="1"/>
</dbReference>
<dbReference type="InterPro" id="IPR023198">
    <property type="entry name" value="PGP-like_dom2"/>
</dbReference>